<name>A0A0L0W0X8_9BASI</name>
<accession>A0A0L0W0X8</accession>
<sequence length="557" mass="63146">MTSPAEIKKVLDSCSLLNSKPGKMTPKKFLEIYMSTANSNVAYLRQYWSTDRGLKSTMQLLPLLRDEILRTDGGREAWTSFIQQEAVDILVSQEAPRGNYPQGSFHSSLSVEKSFFTSEEQARQDTALTNQHMPFLYVLPEDFGEVAYHQSLTGHERLNARFRRVATTICSMVAFSNNRRHNGLQLNNSVRFYACGISERVQEYLSHLGLCSSRKTALSALKTLSIEGRASIKAVTGPTLFEEHGATFTSPILCSCSRLEATLYYCLRIILKNEHENLGDECVTLTTDRWNAVVEECYERFCSPQAQRQADKAACPKLGNTLIQLHDFSLVVEVKRSMRAGDVGRLMNAWKKWCIMTQGLTGLTNYSSYPPRMVLLLTVILPPDLRKYLCHNLLISPSGRSNHFVAKDQWLECQNYWIKFLFNQTGNGHSVDRLKELFSLNIGMLQEMFKSLKTDAGAAIIQQSHQNHLTPCSLTMFMQMANNRDILALNTPKKPEVHVKRDNTTLTGLAKLKKTIQTTDPQLNKFKKHLFIHRQGNVTRSEDGNDSEFDETSSVDM</sequence>
<evidence type="ECO:0000313" key="3">
    <source>
        <dbReference type="EMBL" id="KNF05149.1"/>
    </source>
</evidence>
<feature type="region of interest" description="Disordered" evidence="1">
    <location>
        <begin position="537"/>
        <end position="557"/>
    </location>
</feature>
<feature type="compositionally biased region" description="Acidic residues" evidence="1">
    <location>
        <begin position="544"/>
        <end position="557"/>
    </location>
</feature>
<dbReference type="InterPro" id="IPR046496">
    <property type="entry name" value="DUF6589"/>
</dbReference>
<evidence type="ECO:0000256" key="1">
    <source>
        <dbReference type="SAM" id="MobiDB-lite"/>
    </source>
</evidence>
<gene>
    <name evidence="3" type="ORF">PSTG_01776</name>
</gene>
<feature type="domain" description="DUF6589" evidence="2">
    <location>
        <begin position="259"/>
        <end position="465"/>
    </location>
</feature>
<dbReference type="Proteomes" id="UP000054564">
    <property type="component" value="Unassembled WGS sequence"/>
</dbReference>
<dbReference type="AlphaFoldDB" id="A0A0L0W0X8"/>
<comment type="caution">
    <text evidence="3">The sequence shown here is derived from an EMBL/GenBank/DDBJ whole genome shotgun (WGS) entry which is preliminary data.</text>
</comment>
<dbReference type="EMBL" id="AJIL01000009">
    <property type="protein sequence ID" value="KNF05149.1"/>
    <property type="molecule type" value="Genomic_DNA"/>
</dbReference>
<evidence type="ECO:0000313" key="4">
    <source>
        <dbReference type="Proteomes" id="UP000054564"/>
    </source>
</evidence>
<proteinExistence type="predicted"/>
<dbReference type="STRING" id="1165861.A0A0L0W0X8"/>
<evidence type="ECO:0000259" key="2">
    <source>
        <dbReference type="Pfam" id="PF20231"/>
    </source>
</evidence>
<dbReference type="Pfam" id="PF20231">
    <property type="entry name" value="DUF6589"/>
    <property type="match status" value="1"/>
</dbReference>
<reference evidence="4" key="1">
    <citation type="submission" date="2014-03" db="EMBL/GenBank/DDBJ databases">
        <title>The Genome Sequence of Puccinia striiformis f. sp. tritici PST-78.</title>
        <authorList>
            <consortium name="The Broad Institute Genome Sequencing Platform"/>
            <person name="Cuomo C."/>
            <person name="Hulbert S."/>
            <person name="Chen X."/>
            <person name="Walker B."/>
            <person name="Young S.K."/>
            <person name="Zeng Q."/>
            <person name="Gargeya S."/>
            <person name="Fitzgerald M."/>
            <person name="Haas B."/>
            <person name="Abouelleil A."/>
            <person name="Alvarado L."/>
            <person name="Arachchi H.M."/>
            <person name="Berlin A.M."/>
            <person name="Chapman S.B."/>
            <person name="Goldberg J."/>
            <person name="Griggs A."/>
            <person name="Gujja S."/>
            <person name="Hansen M."/>
            <person name="Howarth C."/>
            <person name="Imamovic A."/>
            <person name="Larimer J."/>
            <person name="McCowan C."/>
            <person name="Montmayeur A."/>
            <person name="Murphy C."/>
            <person name="Neiman D."/>
            <person name="Pearson M."/>
            <person name="Priest M."/>
            <person name="Roberts A."/>
            <person name="Saif S."/>
            <person name="Shea T."/>
            <person name="Sisk P."/>
            <person name="Sykes S."/>
            <person name="Wortman J."/>
            <person name="Nusbaum C."/>
            <person name="Birren B."/>
        </authorList>
    </citation>
    <scope>NUCLEOTIDE SEQUENCE [LARGE SCALE GENOMIC DNA]</scope>
    <source>
        <strain evidence="4">race PST-78</strain>
    </source>
</reference>
<protein>
    <recommendedName>
        <fullName evidence="2">DUF6589 domain-containing protein</fullName>
    </recommendedName>
</protein>
<keyword evidence="4" id="KW-1185">Reference proteome</keyword>
<dbReference type="OrthoDB" id="2506434at2759"/>
<organism evidence="3 4">
    <name type="scientific">Puccinia striiformis f. sp. tritici PST-78</name>
    <dbReference type="NCBI Taxonomy" id="1165861"/>
    <lineage>
        <taxon>Eukaryota</taxon>
        <taxon>Fungi</taxon>
        <taxon>Dikarya</taxon>
        <taxon>Basidiomycota</taxon>
        <taxon>Pucciniomycotina</taxon>
        <taxon>Pucciniomycetes</taxon>
        <taxon>Pucciniales</taxon>
        <taxon>Pucciniaceae</taxon>
        <taxon>Puccinia</taxon>
    </lineage>
</organism>